<dbReference type="InterPro" id="IPR043129">
    <property type="entry name" value="ATPase_NBD"/>
</dbReference>
<sequence length="497" mass="53543">MTTRDLYLAIDVGTGSLRAALVARDGRIQAICHQEHEQIVPQFGWSEQRPADWWDGTRAVVRKVLAEVDNAAARVAAICTCGQMHGTVLVDDDGRLARETVPLWNDKRTAPQVAAFTANMYAEEVLRLTANLPATAWPAFKLAWLAENDPAAMARATTVLMPKDWINFRLTGRRAQDMTEASLSFLMDCRTRDWSERMCSLTGVDQGLLPELLAPQDILGPLLPEVAAELGLSAEIPVLVGAGDYPMALTGSGVIAPGMGSDVTGTSTIITLMHDAPVIDPEISNVLAADGTWGAMTLLDAGGDAVRWARRAFHDNARSYAEIAADAEAAKPGADKLFFLPYLSGERHHPGSRAQFFGLTAGHGLPELHRAVLEGVAFAVRRRLDGLQGDAGRPDRIVAASGGAKNALWLKIKASMYGVPYLVPEELECGVVGAAMLMATATGDAPDLATAARGMVRYAQEVTPDPAWADTYNRMAPVFDRLYQSANDLYPELDDLP</sequence>
<dbReference type="InterPro" id="IPR018483">
    <property type="entry name" value="Carb_kinase_FGGY_CS"/>
</dbReference>
<feature type="domain" description="Carbohydrate kinase FGGY N-terminal" evidence="5">
    <location>
        <begin position="6"/>
        <end position="251"/>
    </location>
</feature>
<evidence type="ECO:0000313" key="8">
    <source>
        <dbReference type="Proteomes" id="UP000054396"/>
    </source>
</evidence>
<dbReference type="AlphaFoldDB" id="A0A0W7WJL6"/>
<dbReference type="SUPFAM" id="SSF53067">
    <property type="entry name" value="Actin-like ATPase domain"/>
    <property type="match status" value="2"/>
</dbReference>
<dbReference type="CDD" id="cd07808">
    <property type="entry name" value="ASKHA_NBD_FGGY_EcXK-like"/>
    <property type="match status" value="1"/>
</dbReference>
<keyword evidence="2 4" id="KW-0808">Transferase</keyword>
<dbReference type="Gene3D" id="3.30.420.40">
    <property type="match status" value="2"/>
</dbReference>
<feature type="domain" description="Carbohydrate kinase FGGY C-terminal" evidence="6">
    <location>
        <begin position="263"/>
        <end position="441"/>
    </location>
</feature>
<dbReference type="RefSeq" id="WP_058862030.1">
    <property type="nucleotide sequence ID" value="NZ_LPXO01000005.1"/>
</dbReference>
<keyword evidence="8" id="KW-1185">Reference proteome</keyword>
<dbReference type="EMBL" id="LPXO01000005">
    <property type="protein sequence ID" value="KUF10745.1"/>
    <property type="molecule type" value="Genomic_DNA"/>
</dbReference>
<name>A0A0W7WJL6_9RHOB</name>
<evidence type="ECO:0000256" key="4">
    <source>
        <dbReference type="RuleBase" id="RU003733"/>
    </source>
</evidence>
<evidence type="ECO:0000256" key="3">
    <source>
        <dbReference type="ARBA" id="ARBA00022777"/>
    </source>
</evidence>
<dbReference type="PANTHER" id="PTHR43095:SF5">
    <property type="entry name" value="XYLULOSE KINASE"/>
    <property type="match status" value="1"/>
</dbReference>
<dbReference type="STRING" id="1685382.AVJ23_09885"/>
<comment type="caution">
    <text evidence="7">The sequence shown here is derived from an EMBL/GenBank/DDBJ whole genome shotgun (WGS) entry which is preliminary data.</text>
</comment>
<accession>A0A0W7WJL6</accession>
<dbReference type="Pfam" id="PF02782">
    <property type="entry name" value="FGGY_C"/>
    <property type="match status" value="1"/>
</dbReference>
<dbReference type="InterPro" id="IPR018484">
    <property type="entry name" value="FGGY_N"/>
</dbReference>
<evidence type="ECO:0000259" key="6">
    <source>
        <dbReference type="Pfam" id="PF02782"/>
    </source>
</evidence>
<dbReference type="GO" id="GO:0016301">
    <property type="term" value="F:kinase activity"/>
    <property type="evidence" value="ECO:0007669"/>
    <property type="project" value="UniProtKB-KW"/>
</dbReference>
<dbReference type="GO" id="GO:0005975">
    <property type="term" value="P:carbohydrate metabolic process"/>
    <property type="evidence" value="ECO:0007669"/>
    <property type="project" value="InterPro"/>
</dbReference>
<comment type="similarity">
    <text evidence="1 4">Belongs to the FGGY kinase family.</text>
</comment>
<dbReference type="InterPro" id="IPR050406">
    <property type="entry name" value="FGGY_Carb_Kinase"/>
</dbReference>
<protein>
    <submittedName>
        <fullName evidence="7">Pentose kinase</fullName>
    </submittedName>
</protein>
<gene>
    <name evidence="7" type="ORF">AVJ23_09885</name>
</gene>
<evidence type="ECO:0000256" key="1">
    <source>
        <dbReference type="ARBA" id="ARBA00009156"/>
    </source>
</evidence>
<dbReference type="PIRSF" id="PIRSF000538">
    <property type="entry name" value="GlpK"/>
    <property type="match status" value="1"/>
</dbReference>
<dbReference type="GO" id="GO:0016773">
    <property type="term" value="F:phosphotransferase activity, alcohol group as acceptor"/>
    <property type="evidence" value="ECO:0007669"/>
    <property type="project" value="InterPro"/>
</dbReference>
<dbReference type="InterPro" id="IPR000577">
    <property type="entry name" value="Carb_kinase_FGGY"/>
</dbReference>
<dbReference type="PANTHER" id="PTHR43095">
    <property type="entry name" value="SUGAR KINASE"/>
    <property type="match status" value="1"/>
</dbReference>
<dbReference type="InterPro" id="IPR018485">
    <property type="entry name" value="FGGY_C"/>
</dbReference>
<evidence type="ECO:0000256" key="2">
    <source>
        <dbReference type="ARBA" id="ARBA00022679"/>
    </source>
</evidence>
<evidence type="ECO:0000259" key="5">
    <source>
        <dbReference type="Pfam" id="PF00370"/>
    </source>
</evidence>
<keyword evidence="3 4" id="KW-0418">Kinase</keyword>
<proteinExistence type="inferred from homology"/>
<dbReference type="Pfam" id="PF00370">
    <property type="entry name" value="FGGY_N"/>
    <property type="match status" value="1"/>
</dbReference>
<dbReference type="Proteomes" id="UP000054396">
    <property type="component" value="Unassembled WGS sequence"/>
</dbReference>
<evidence type="ECO:0000313" key="7">
    <source>
        <dbReference type="EMBL" id="KUF10745.1"/>
    </source>
</evidence>
<reference evidence="7 8" key="1">
    <citation type="submission" date="2015-12" db="EMBL/GenBank/DDBJ databases">
        <authorList>
            <person name="Shamseldin A."/>
            <person name="Moawad H."/>
            <person name="Abd El-Rahim W.M."/>
            <person name="Sadowsky M.J."/>
        </authorList>
    </citation>
    <scope>NUCLEOTIDE SEQUENCE [LARGE SCALE GENOMIC DNA]</scope>
    <source>
        <strain evidence="7 8">SJ5A-1</strain>
    </source>
</reference>
<dbReference type="PROSITE" id="PS00445">
    <property type="entry name" value="FGGY_KINASES_2"/>
    <property type="match status" value="1"/>
</dbReference>
<organism evidence="7 8">
    <name type="scientific">Pseudoponticoccus marisrubri</name>
    <dbReference type="NCBI Taxonomy" id="1685382"/>
    <lineage>
        <taxon>Bacteria</taxon>
        <taxon>Pseudomonadati</taxon>
        <taxon>Pseudomonadota</taxon>
        <taxon>Alphaproteobacteria</taxon>
        <taxon>Rhodobacterales</taxon>
        <taxon>Roseobacteraceae</taxon>
        <taxon>Pseudoponticoccus</taxon>
    </lineage>
</organism>